<keyword evidence="1" id="KW-1133">Transmembrane helix</keyword>
<keyword evidence="1" id="KW-0472">Membrane</keyword>
<dbReference type="EMBL" id="FQZO01000004">
    <property type="protein sequence ID" value="SHJ28977.1"/>
    <property type="molecule type" value="Genomic_DNA"/>
</dbReference>
<protein>
    <recommendedName>
        <fullName evidence="4">Peptidase family M50</fullName>
    </recommendedName>
</protein>
<dbReference type="Proteomes" id="UP000184080">
    <property type="component" value="Unassembled WGS sequence"/>
</dbReference>
<proteinExistence type="predicted"/>
<sequence length="388" mass="44251">MGKEVEGRNFKESVKKTGSFILSIVVGAIIGLGIGVIIAFSNSRIFEGDIFTIVICFVIFIFSFLLQLILHELGHLIFGLWSGYEFVSFRVGSLTFIKENGKIVRKKFKVMGTGGQCLMMPPEGNGYDCPYFLYNLGGILMNTLVSCLCVAVYLLIPIPKMLAAFLLFTAVSGFYDLIMNGIPMKIGGIANDGYNMLSLGKDKVARYGLYIQLRANGLIYQGIRIKDMPLQWFEIHDEADLNNPLISSIKLLEATYYHDRKEFHKAKECYETLLNEVPKLIKVYENEIKCELLFYEIIGEARKETIDNLYTKELKKYIKITNCYITRKRLMYAYALVIEKNSEKADKILKEVDVVKKTYPAKAEVESELEIIEIIKQKYTPLLENEII</sequence>
<feature type="transmembrane region" description="Helical" evidence="1">
    <location>
        <begin position="162"/>
        <end position="178"/>
    </location>
</feature>
<feature type="transmembrane region" description="Helical" evidence="1">
    <location>
        <begin position="132"/>
        <end position="156"/>
    </location>
</feature>
<keyword evidence="1" id="KW-0812">Transmembrane</keyword>
<accession>A0A1M6I3D4</accession>
<dbReference type="InterPro" id="IPR011990">
    <property type="entry name" value="TPR-like_helical_dom_sf"/>
</dbReference>
<gene>
    <name evidence="2" type="ORF">SAMN05444401_2619</name>
</gene>
<dbReference type="AlphaFoldDB" id="A0A1M6I3D4"/>
<dbReference type="STRING" id="1121298.SAMN05444401_2619"/>
<reference evidence="2 3" key="1">
    <citation type="submission" date="2016-11" db="EMBL/GenBank/DDBJ databases">
        <authorList>
            <person name="Jaros S."/>
            <person name="Januszkiewicz K."/>
            <person name="Wedrychowicz H."/>
        </authorList>
    </citation>
    <scope>NUCLEOTIDE SEQUENCE [LARGE SCALE GENOMIC DNA]</scope>
    <source>
        <strain evidence="2 3">DSM 21864</strain>
    </source>
</reference>
<dbReference type="OrthoDB" id="1069985at2"/>
<evidence type="ECO:0008006" key="4">
    <source>
        <dbReference type="Google" id="ProtNLM"/>
    </source>
</evidence>
<dbReference type="Gene3D" id="1.25.40.10">
    <property type="entry name" value="Tetratricopeptide repeat domain"/>
    <property type="match status" value="1"/>
</dbReference>
<feature type="transmembrane region" description="Helical" evidence="1">
    <location>
        <begin position="50"/>
        <end position="70"/>
    </location>
</feature>
<evidence type="ECO:0000256" key="1">
    <source>
        <dbReference type="SAM" id="Phobius"/>
    </source>
</evidence>
<evidence type="ECO:0000313" key="2">
    <source>
        <dbReference type="EMBL" id="SHJ28977.1"/>
    </source>
</evidence>
<dbReference type="RefSeq" id="WP_073007332.1">
    <property type="nucleotide sequence ID" value="NZ_FQZO01000004.1"/>
</dbReference>
<evidence type="ECO:0000313" key="3">
    <source>
        <dbReference type="Proteomes" id="UP000184080"/>
    </source>
</evidence>
<organism evidence="2 3">
    <name type="scientific">Clostridium amylolyticum</name>
    <dbReference type="NCBI Taxonomy" id="1121298"/>
    <lineage>
        <taxon>Bacteria</taxon>
        <taxon>Bacillati</taxon>
        <taxon>Bacillota</taxon>
        <taxon>Clostridia</taxon>
        <taxon>Eubacteriales</taxon>
        <taxon>Clostridiaceae</taxon>
        <taxon>Clostridium</taxon>
    </lineage>
</organism>
<name>A0A1M6I3D4_9CLOT</name>
<keyword evidence="3" id="KW-1185">Reference proteome</keyword>
<feature type="transmembrane region" description="Helical" evidence="1">
    <location>
        <begin position="20"/>
        <end position="38"/>
    </location>
</feature>